<dbReference type="PROSITE" id="PS51841">
    <property type="entry name" value="LTD"/>
    <property type="match status" value="1"/>
</dbReference>
<evidence type="ECO:0000259" key="3">
    <source>
        <dbReference type="PROSITE" id="PS51841"/>
    </source>
</evidence>
<feature type="region of interest" description="Disordered" evidence="1">
    <location>
        <begin position="163"/>
        <end position="186"/>
    </location>
</feature>
<reference evidence="4 5" key="1">
    <citation type="submission" date="2020-11" db="EMBL/GenBank/DDBJ databases">
        <title>Complete and Circularized Genome Assembly of a human isolate of Vibrio navarrensis biotype pommerensis with MiSeq and MinION Sequence Data.</title>
        <authorList>
            <person name="Schwartz K."/>
            <person name="Borowiak M."/>
            <person name="Deneke C."/>
            <person name="Balau V."/>
            <person name="Metelmann C."/>
            <person name="Strauch E."/>
        </authorList>
    </citation>
    <scope>NUCLEOTIDE SEQUENCE [LARGE SCALE GENOMIC DNA]</scope>
    <source>
        <strain evidence="4 5">20-VB00237</strain>
    </source>
</reference>
<keyword evidence="4" id="KW-0255">Endonuclease</keyword>
<keyword evidence="4" id="KW-0378">Hydrolase</keyword>
<feature type="chain" id="PRO_5042575924" evidence="2">
    <location>
        <begin position="21"/>
        <end position="970"/>
    </location>
</feature>
<dbReference type="InterPro" id="IPR001322">
    <property type="entry name" value="Lamin_tail_dom"/>
</dbReference>
<evidence type="ECO:0000313" key="5">
    <source>
        <dbReference type="Proteomes" id="UP000594435"/>
    </source>
</evidence>
<dbReference type="RefSeq" id="WP_045569688.1">
    <property type="nucleotide sequence ID" value="NZ_CP065217.1"/>
</dbReference>
<feature type="domain" description="LTD" evidence="3">
    <location>
        <begin position="10"/>
        <end position="126"/>
    </location>
</feature>
<dbReference type="Pfam" id="PF00932">
    <property type="entry name" value="LTD"/>
    <property type="match status" value="1"/>
</dbReference>
<dbReference type="CDD" id="cd04486">
    <property type="entry name" value="YhcR_OBF_like"/>
    <property type="match status" value="1"/>
</dbReference>
<dbReference type="AlphaFoldDB" id="A0AAJ4LU26"/>
<name>A0AAJ4LU26_9VIBR</name>
<dbReference type="PANTHER" id="PTHR42834:SF1">
    <property type="entry name" value="ENDONUCLEASE_EXONUCLEASE_PHOSPHATASE FAMILY PROTEIN (AFU_ORTHOLOGUE AFUA_3G09210)"/>
    <property type="match status" value="1"/>
</dbReference>
<gene>
    <name evidence="4" type="ORF">I3X05_15615</name>
</gene>
<sequence>MKKSLIAAAIGAVVAPSVHANIVISEITEGSGNNKAIEIANVGAASVLLDGYTVELAGNGKDWGNKLSLDGVTLASGQTYVIINSGAAADLKEKGDIASDVTYFNGNDDVAIKKDGTIMDIVGNRDGKDFNKDVTLRRTDFSPSTTYDANKFATVDMNDWSDFGNVEIGGGTNPDPDPDPDPDPQPQVLISALQGSGWASPYTDPANGKFISSESFTVEGVITAIQTQALDGDLPVGFFMQDETPDSDAKTSDGIFVAASVDGLAVGDKVRVTGPVEENYGWTQMPATAVEKIGTGSVSAVAVTTLSDDAEFDFTLERYEGMLVKLTSTTDMKVSRSYSFDEGPQRYNLVLTQGKVNVHPNQSFFPGTQQAAQAADCNDDARLVVESFSKDTQGQPSWYPEFGKTDIDQNGSSEDYIRVGDRASNLQGVLGYSHSDYRLYVTEEANNDTFIARGNNRTQAPVLKSGDVRIATFNTDEYFNSLVGNGEANPYLSAGQTAGAENATILQQQTAKLAAALVALDADIVGVIGVENNGFGESSAIVQLVSAVNAKLPEAKKYEIVKEKDLTHIGRLASSNYVIYRPSVAGIKATQVIAMPEQRLEGGQVIAQPDALVPEFSFKDRDETLTVAVTQFVDKDQACLEDTSNSDKQGACENLRVSAADYLGQKLADIDGEKVILGNLNSYGKEDAITVLTNRTSLPAGYKVIKAAAQTFVDDKAFDSESRVIEASYGYENVLDIVAPKSFNSLNGDESGNLDYILTSAGLKANVLDAGHWHINAAESALFAADHSVGQNYADAYRAAEIDPVVVDIAFAGKPLDPVDPTLPGDKPIVVGTPIALPSEPINEPRLEAPSTAGFKYLVDLTAYTGSSYLKVGDEVVVSFSDANAAFVATSSSVAKDVLDEFEIALGWTEVPITGIAAGEYTVTTSIDGTVLERKQVAVADNSSDSDGGSTGLGALLALLGLGFLRRKFN</sequence>
<dbReference type="InterPro" id="IPR047971">
    <property type="entry name" value="ExeM-like"/>
</dbReference>
<dbReference type="GO" id="GO:0004519">
    <property type="term" value="F:endonuclease activity"/>
    <property type="evidence" value="ECO:0007669"/>
    <property type="project" value="UniProtKB-KW"/>
</dbReference>
<accession>A0AAJ4LU26</accession>
<dbReference type="InterPro" id="IPR020008">
    <property type="entry name" value="GlyGly_CTERM"/>
</dbReference>
<protein>
    <submittedName>
        <fullName evidence="4">ExeM/NucH family extracellular endonuclease</fullName>
    </submittedName>
</protein>
<dbReference type="NCBIfam" id="NF033681">
    <property type="entry name" value="ExeM_NucH_DNase"/>
    <property type="match status" value="1"/>
</dbReference>
<evidence type="ECO:0000256" key="2">
    <source>
        <dbReference type="SAM" id="SignalP"/>
    </source>
</evidence>
<dbReference type="PANTHER" id="PTHR42834">
    <property type="entry name" value="ENDONUCLEASE/EXONUCLEASE/PHOSPHATASE FAMILY PROTEIN (AFU_ORTHOLOGUE AFUA_3G09210)"/>
    <property type="match status" value="1"/>
</dbReference>
<dbReference type="SUPFAM" id="SSF56219">
    <property type="entry name" value="DNase I-like"/>
    <property type="match status" value="1"/>
</dbReference>
<evidence type="ECO:0000313" key="4">
    <source>
        <dbReference type="EMBL" id="QPL53378.1"/>
    </source>
</evidence>
<dbReference type="NCBIfam" id="TIGR03501">
    <property type="entry name" value="GlyGly_CTERM"/>
    <property type="match status" value="1"/>
</dbReference>
<feature type="signal peptide" evidence="2">
    <location>
        <begin position="1"/>
        <end position="20"/>
    </location>
</feature>
<organism evidence="4 5">
    <name type="scientific">Vibrio navarrensis</name>
    <dbReference type="NCBI Taxonomy" id="29495"/>
    <lineage>
        <taxon>Bacteria</taxon>
        <taxon>Pseudomonadati</taxon>
        <taxon>Pseudomonadota</taxon>
        <taxon>Gammaproteobacteria</taxon>
        <taxon>Vibrionales</taxon>
        <taxon>Vibrionaceae</taxon>
        <taxon>Vibrio</taxon>
    </lineage>
</organism>
<dbReference type="InterPro" id="IPR036691">
    <property type="entry name" value="Endo/exonu/phosph_ase_sf"/>
</dbReference>
<proteinExistence type="predicted"/>
<keyword evidence="2" id="KW-0732">Signal</keyword>
<dbReference type="EMBL" id="CP065217">
    <property type="protein sequence ID" value="QPL53378.1"/>
    <property type="molecule type" value="Genomic_DNA"/>
</dbReference>
<evidence type="ECO:0000256" key="1">
    <source>
        <dbReference type="SAM" id="MobiDB-lite"/>
    </source>
</evidence>
<dbReference type="Proteomes" id="UP000594435">
    <property type="component" value="Chromosome 1"/>
</dbReference>
<keyword evidence="4" id="KW-0540">Nuclease</keyword>